<evidence type="ECO:0000256" key="2">
    <source>
        <dbReference type="ARBA" id="ARBA00012595"/>
    </source>
</evidence>
<reference evidence="4 5" key="1">
    <citation type="submission" date="2023-04" db="EMBL/GenBank/DDBJ databases">
        <title>Genome Encyclopedia of Bacteria and Archaea VI: Functional Genomics of Type Strains.</title>
        <authorList>
            <person name="Whitman W."/>
        </authorList>
    </citation>
    <scope>NUCLEOTIDE SEQUENCE [LARGE SCALE GENOMIC DNA]</scope>
    <source>
        <strain evidence="4 5">SG_E_30_P1</strain>
    </source>
</reference>
<sequence length="870" mass="89014">MTQLDQSRPSLTPIRRILGVITALILGVGLVGASPLAASAAGTGVIAGTVTGAAGVPLQGVNIQLFYCDEDYDPQTQLDCWTLLPGATPTAANGTYSIGNLDAGLYRASIFPQANNSQYAYEYWDGARTVETATDITVTDGVTTTVNPTLDLGATISGTVLGDNGLPGDDLIVSATNTATPNSSQTALVQADGSYSFSGLAPGEYYLWAGPNYGSTSTLVREYYDNKPDAASATRFTVGSGATYTANFELETGGIISGTVTNSSSAPLADIDVTVFEEDDFGYWRQVKTATTNASGLYTVEGLENGAYVVRFSDFGGTYAQRYNGGAVDRSAATLLNVGPGANATAVNAQLVAGGSISGTVTQTPTGGTATPSNGAYVSIIKVSGGEHEAVESVQTSASGTYSLSGLAPGNYTIQTFGDNSANWAWTYLGQVYYPEEATTVAVSAGATANAGTTNVLPGTTISGYFTDTSFAPVPSVQVHILYERTPGNWVTPPPSGGAGDINFYRVGGLPPGKYKVRFQDTATTGTPYVTQYWDNKPTLETATVIDASNGGTFDNITARMTTTPTQVLPEPERIEGPDRWAVSANISQESYPDGADVVYISSGNVFPDALSAGPAAARDGAPLLLVSATAVAPSVVSEIQRLDPSKIVVIGGEASVSPAVYTQLAGLADSIERVAGATRYEVSREIAERSFSATGVETAYVATGANFPDALAGGGAAGITGAPVILVNGSATTLDAATATLLDELGVEEIKVLGGPNSVSAGVFEDLGDIAPTVRLSGADRFTAAIAINEDAFAGGANTVFLATGSNFPDALAGSAWAAKQPAPLYVVRPNCVPQAVLNSISSLAPTNIVLLGGPATLTPAVEDLTPCA</sequence>
<evidence type="ECO:0000256" key="1">
    <source>
        <dbReference type="ARBA" id="ARBA00000548"/>
    </source>
</evidence>
<dbReference type="InterPro" id="IPR013783">
    <property type="entry name" value="Ig-like_fold"/>
</dbReference>
<dbReference type="SUPFAM" id="SSF49452">
    <property type="entry name" value="Starch-binding domain-like"/>
    <property type="match status" value="3"/>
</dbReference>
<gene>
    <name evidence="4" type="ORF">M2152_000487</name>
</gene>
<evidence type="ECO:0000313" key="4">
    <source>
        <dbReference type="EMBL" id="MDH6180305.1"/>
    </source>
</evidence>
<dbReference type="InterPro" id="IPR007253">
    <property type="entry name" value="Cell_wall-bd_2"/>
</dbReference>
<dbReference type="Proteomes" id="UP001160142">
    <property type="component" value="Unassembled WGS sequence"/>
</dbReference>
<dbReference type="Gene3D" id="2.60.40.10">
    <property type="entry name" value="Immunoglobulins"/>
    <property type="match status" value="1"/>
</dbReference>
<comment type="caution">
    <text evidence="4">The sequence shown here is derived from an EMBL/GenBank/DDBJ whole genome shotgun (WGS) entry which is preliminary data.</text>
</comment>
<accession>A0ABT6KK24</accession>
<dbReference type="InterPro" id="IPR051922">
    <property type="entry name" value="Bact_Sporulation_Assoc"/>
</dbReference>
<dbReference type="RefSeq" id="WP_322132667.1">
    <property type="nucleotide sequence ID" value="NZ_CP085036.1"/>
</dbReference>
<dbReference type="Pfam" id="PF13620">
    <property type="entry name" value="CarboxypepD_reg"/>
    <property type="match status" value="1"/>
</dbReference>
<name>A0ABT6KK24_9MICO</name>
<dbReference type="Gene3D" id="2.60.40.1120">
    <property type="entry name" value="Carboxypeptidase-like, regulatory domain"/>
    <property type="match status" value="2"/>
</dbReference>
<comment type="catalytic activity">
    <reaction evidence="1">
        <text>Endohydrolysis of (1-&gt;4)-alpha-D-glucosidic linkages in polysaccharides containing three or more (1-&gt;4)-alpha-linked D-glucose units.</text>
        <dbReference type="EC" id="3.2.1.1"/>
    </reaction>
</comment>
<evidence type="ECO:0000256" key="3">
    <source>
        <dbReference type="ARBA" id="ARBA00030238"/>
    </source>
</evidence>
<dbReference type="EMBL" id="JARXVQ010000001">
    <property type="protein sequence ID" value="MDH6180305.1"/>
    <property type="molecule type" value="Genomic_DNA"/>
</dbReference>
<dbReference type="SUPFAM" id="SSF49478">
    <property type="entry name" value="Cna protein B-type domain"/>
    <property type="match status" value="1"/>
</dbReference>
<dbReference type="InterPro" id="IPR013784">
    <property type="entry name" value="Carb-bd-like_fold"/>
</dbReference>
<dbReference type="PANTHER" id="PTHR30032">
    <property type="entry name" value="N-ACETYLMURAMOYL-L-ALANINE AMIDASE-RELATED"/>
    <property type="match status" value="1"/>
</dbReference>
<proteinExistence type="predicted"/>
<dbReference type="Gene3D" id="3.40.50.12090">
    <property type="match status" value="1"/>
</dbReference>
<dbReference type="EC" id="3.2.1.1" evidence="2"/>
<protein>
    <recommendedName>
        <fullName evidence="2">alpha-amylase</fullName>
        <ecNumber evidence="2">3.2.1.1</ecNumber>
    </recommendedName>
    <alternativeName>
        <fullName evidence="3">1,4-alpha-D-glucan glucanohydrolase</fullName>
    </alternativeName>
</protein>
<organism evidence="4 5">
    <name type="scientific">Antiquaquibacter oligotrophicus</name>
    <dbReference type="NCBI Taxonomy" id="2880260"/>
    <lineage>
        <taxon>Bacteria</taxon>
        <taxon>Bacillati</taxon>
        <taxon>Actinomycetota</taxon>
        <taxon>Actinomycetes</taxon>
        <taxon>Micrococcales</taxon>
        <taxon>Microbacteriaceae</taxon>
        <taxon>Antiquaquibacter</taxon>
    </lineage>
</organism>
<dbReference type="Pfam" id="PF04122">
    <property type="entry name" value="CW_binding_2"/>
    <property type="match status" value="3"/>
</dbReference>
<keyword evidence="5" id="KW-1185">Reference proteome</keyword>
<dbReference type="PANTHER" id="PTHR30032:SF4">
    <property type="entry name" value="AMIDASE ENHANCER"/>
    <property type="match status" value="1"/>
</dbReference>
<evidence type="ECO:0000313" key="5">
    <source>
        <dbReference type="Proteomes" id="UP001160142"/>
    </source>
</evidence>